<organism evidence="7 8">
    <name type="scientific">Mixia osmundae (strain CBS 9802 / IAM 14324 / JCM 22182 / KY 12970)</name>
    <dbReference type="NCBI Taxonomy" id="764103"/>
    <lineage>
        <taxon>Eukaryota</taxon>
        <taxon>Fungi</taxon>
        <taxon>Dikarya</taxon>
        <taxon>Basidiomycota</taxon>
        <taxon>Pucciniomycotina</taxon>
        <taxon>Mixiomycetes</taxon>
        <taxon>Mixiales</taxon>
        <taxon>Mixiaceae</taxon>
        <taxon>Mixia</taxon>
    </lineage>
</organism>
<evidence type="ECO:0000313" key="8">
    <source>
        <dbReference type="Proteomes" id="UP000009131"/>
    </source>
</evidence>
<dbReference type="PANTHER" id="PTHR18947">
    <property type="entry name" value="HOOK PROTEINS"/>
    <property type="match status" value="1"/>
</dbReference>
<evidence type="ECO:0000313" key="7">
    <source>
        <dbReference type="EMBL" id="GAA95292.1"/>
    </source>
</evidence>
<proteinExistence type="predicted"/>
<dbReference type="Proteomes" id="UP000009131">
    <property type="component" value="Unassembled WGS sequence"/>
</dbReference>
<evidence type="ECO:0000256" key="3">
    <source>
        <dbReference type="ARBA" id="ARBA00023054"/>
    </source>
</evidence>
<feature type="domain" description="HOOK N-terminal" evidence="6">
    <location>
        <begin position="6"/>
        <end position="136"/>
    </location>
</feature>
<feature type="coiled-coil region" evidence="4">
    <location>
        <begin position="170"/>
        <end position="204"/>
    </location>
</feature>
<dbReference type="GO" id="GO:0031122">
    <property type="term" value="P:cytoplasmic microtubule organization"/>
    <property type="evidence" value="ECO:0007669"/>
    <property type="project" value="TreeGrafter"/>
</dbReference>
<reference evidence="7 8" key="1">
    <citation type="journal article" date="2011" name="J. Gen. Appl. Microbiol.">
        <title>Draft genome sequencing of the enigmatic basidiomycete Mixia osmundae.</title>
        <authorList>
            <person name="Nishida H."/>
            <person name="Nagatsuka Y."/>
            <person name="Sugiyama J."/>
        </authorList>
    </citation>
    <scope>NUCLEOTIDE SEQUENCE [LARGE SCALE GENOMIC DNA]</scope>
    <source>
        <strain evidence="8">CBS 9802 / IAM 14324 / JCM 22182 / KY 12970</strain>
    </source>
</reference>
<dbReference type="GO" id="GO:0008017">
    <property type="term" value="F:microtubule binding"/>
    <property type="evidence" value="ECO:0007669"/>
    <property type="project" value="TreeGrafter"/>
</dbReference>
<dbReference type="PANTHER" id="PTHR18947:SF28">
    <property type="entry name" value="GIRDIN, ISOFORM A"/>
    <property type="match status" value="1"/>
</dbReference>
<dbReference type="InterPro" id="IPR036872">
    <property type="entry name" value="CH_dom_sf"/>
</dbReference>
<dbReference type="STRING" id="764103.G7DXI2"/>
<dbReference type="GO" id="GO:0005815">
    <property type="term" value="C:microtubule organizing center"/>
    <property type="evidence" value="ECO:0007669"/>
    <property type="project" value="TreeGrafter"/>
</dbReference>
<protein>
    <recommendedName>
        <fullName evidence="6">HOOK N-terminal domain-containing protein</fullName>
    </recommendedName>
</protein>
<dbReference type="Pfam" id="PF19047">
    <property type="entry name" value="HOOK_N"/>
    <property type="match status" value="1"/>
</dbReference>
<dbReference type="GO" id="GO:0051959">
    <property type="term" value="F:dynein light intermediate chain binding"/>
    <property type="evidence" value="ECO:0007669"/>
    <property type="project" value="TreeGrafter"/>
</dbReference>
<reference evidence="7 8" key="2">
    <citation type="journal article" date="2012" name="Open Biol.">
        <title>Characteristics of nucleosomes and linker DNA regions on the genome of the basidiomycete Mixia osmundae revealed by mono- and dinucleosome mapping.</title>
        <authorList>
            <person name="Nishida H."/>
            <person name="Kondo S."/>
            <person name="Matsumoto T."/>
            <person name="Suzuki Y."/>
            <person name="Yoshikawa H."/>
            <person name="Taylor T.D."/>
            <person name="Sugiyama J."/>
        </authorList>
    </citation>
    <scope>NUCLEOTIDE SEQUENCE [LARGE SCALE GENOMIC DNA]</scope>
    <source>
        <strain evidence="8">CBS 9802 / IAM 14324 / JCM 22182 / KY 12970</strain>
    </source>
</reference>
<name>G7DXI2_MIXOS</name>
<keyword evidence="2" id="KW-0963">Cytoplasm</keyword>
<feature type="coiled-coil region" evidence="4">
    <location>
        <begin position="534"/>
        <end position="561"/>
    </location>
</feature>
<feature type="compositionally biased region" description="Basic and acidic residues" evidence="5">
    <location>
        <begin position="305"/>
        <end position="314"/>
    </location>
</feature>
<dbReference type="GO" id="GO:0030705">
    <property type="term" value="P:cytoskeleton-dependent intracellular transport"/>
    <property type="evidence" value="ECO:0007669"/>
    <property type="project" value="InterPro"/>
</dbReference>
<keyword evidence="3 4" id="KW-0175">Coiled coil</keyword>
<dbReference type="SUPFAM" id="SSF116907">
    <property type="entry name" value="Hook domain"/>
    <property type="match status" value="1"/>
</dbReference>
<gene>
    <name evidence="7" type="primary">Mo01948</name>
    <name evidence="7" type="ORF">E5Q_01948</name>
</gene>
<feature type="region of interest" description="Disordered" evidence="5">
    <location>
        <begin position="296"/>
        <end position="323"/>
    </location>
</feature>
<keyword evidence="8" id="KW-1185">Reference proteome</keyword>
<evidence type="ECO:0000256" key="5">
    <source>
        <dbReference type="SAM" id="MobiDB-lite"/>
    </source>
</evidence>
<sequence>MDTDSALLAWLRQATRSDIDELSDLADGHALNALLLRLDLQPYQFRAYGNEPSRESYAKLKAVFDCLVAFLSNELSWILNEFEPDVEAAAKGNATALSQLASLALACSVQSRSAQQHVEIIQSLDEDSQNALKSAIEAIMAHLSLKPGAPNSPSPSALPVLLGTQQSRAMDSLREDHDALLLEHDNLSKELAEVRETAETIARTRSNEDERARSKILAAEAEIAALAIKLAAESQTTADLNKRVSELADKAARADKLQDELDENRAARTQLVKQEAALATLRAHLSKANELAAKAKANEGAAQTLREEQDRNDASRATGQRTREALDSMTIQLRIETARNETLANEVSALRGELEAMTVRKTQAETEAQQATARLLSLDTQPPSPSHPTWQGNNALGAELALASHSLRPARSFSGSSDVAVDFSLKNDQLDQLRRECLQQRQARLAAEKVLEIISSGTSTHGDGAEANEALRYRLTSKVAEADRSDEATDSELRARIGTLTDQLNDLLLDKLEVSESSSRLKDRLLDLQSNDDAVTLKMKTVQLEEQLKQAKIEKRQMIETWHRMALRHVQSVSAEPTASWLSQQRQLL</sequence>
<dbReference type="InterPro" id="IPR043936">
    <property type="entry name" value="HOOK_N"/>
</dbReference>
<dbReference type="EMBL" id="BABT02000061">
    <property type="protein sequence ID" value="GAA95292.1"/>
    <property type="molecule type" value="Genomic_DNA"/>
</dbReference>
<dbReference type="HOGENOM" id="CLU_463135_0_0_1"/>
<dbReference type="Gene3D" id="1.10.418.10">
    <property type="entry name" value="Calponin-like domain"/>
    <property type="match status" value="1"/>
</dbReference>
<evidence type="ECO:0000256" key="4">
    <source>
        <dbReference type="SAM" id="Coils"/>
    </source>
</evidence>
<dbReference type="GO" id="GO:0005737">
    <property type="term" value="C:cytoplasm"/>
    <property type="evidence" value="ECO:0007669"/>
    <property type="project" value="UniProtKB-SubCell"/>
</dbReference>
<comment type="caution">
    <text evidence="7">The sequence shown here is derived from an EMBL/GenBank/DDBJ whole genome shotgun (WGS) entry which is preliminary data.</text>
</comment>
<evidence type="ECO:0000259" key="6">
    <source>
        <dbReference type="Pfam" id="PF19047"/>
    </source>
</evidence>
<comment type="subcellular location">
    <subcellularLocation>
        <location evidence="1">Cytoplasm</location>
    </subcellularLocation>
</comment>
<dbReference type="eggNOG" id="ENOG502QQM8">
    <property type="taxonomic scope" value="Eukaryota"/>
</dbReference>
<dbReference type="RefSeq" id="XP_014569845.1">
    <property type="nucleotide sequence ID" value="XM_014714359.1"/>
</dbReference>
<evidence type="ECO:0000256" key="2">
    <source>
        <dbReference type="ARBA" id="ARBA00022490"/>
    </source>
</evidence>
<accession>G7DXI2</accession>
<feature type="coiled-coil region" evidence="4">
    <location>
        <begin position="340"/>
        <end position="381"/>
    </location>
</feature>
<dbReference type="InParanoid" id="G7DXI2"/>
<evidence type="ECO:0000256" key="1">
    <source>
        <dbReference type="ARBA" id="ARBA00004496"/>
    </source>
</evidence>
<dbReference type="AlphaFoldDB" id="G7DXI2"/>